<evidence type="ECO:0000313" key="1">
    <source>
        <dbReference type="EMBL" id="MCD7455478.1"/>
    </source>
</evidence>
<dbReference type="Proteomes" id="UP000823775">
    <property type="component" value="Unassembled WGS sequence"/>
</dbReference>
<comment type="caution">
    <text evidence="1">The sequence shown here is derived from an EMBL/GenBank/DDBJ whole genome shotgun (WGS) entry which is preliminary data.</text>
</comment>
<accession>A0ABS8S9H3</accession>
<keyword evidence="2" id="KW-1185">Reference proteome</keyword>
<gene>
    <name evidence="1" type="ORF">HAX54_028320</name>
</gene>
<dbReference type="EMBL" id="JACEIK010000348">
    <property type="protein sequence ID" value="MCD7455478.1"/>
    <property type="molecule type" value="Genomic_DNA"/>
</dbReference>
<proteinExistence type="predicted"/>
<name>A0ABS8S9H3_DATST</name>
<reference evidence="1 2" key="1">
    <citation type="journal article" date="2021" name="BMC Genomics">
        <title>Datura genome reveals duplications of psychoactive alkaloid biosynthetic genes and high mutation rate following tissue culture.</title>
        <authorList>
            <person name="Rajewski A."/>
            <person name="Carter-House D."/>
            <person name="Stajich J."/>
            <person name="Litt A."/>
        </authorList>
    </citation>
    <scope>NUCLEOTIDE SEQUENCE [LARGE SCALE GENOMIC DNA]</scope>
    <source>
        <strain evidence="1">AR-01</strain>
    </source>
</reference>
<sequence length="118" mass="12973">MERNSQDPLPPLQRLRPGLGILRRLVHDPAGADRVVPGSVREASHGGELGDEDERCRAELRRVRGVSNGCAVWGLRGESGDLLRRSLFGGEGSEGRVVCGEQCGGCGEYFCCRRRRRK</sequence>
<organism evidence="1 2">
    <name type="scientific">Datura stramonium</name>
    <name type="common">Jimsonweed</name>
    <name type="synonym">Common thornapple</name>
    <dbReference type="NCBI Taxonomy" id="4076"/>
    <lineage>
        <taxon>Eukaryota</taxon>
        <taxon>Viridiplantae</taxon>
        <taxon>Streptophyta</taxon>
        <taxon>Embryophyta</taxon>
        <taxon>Tracheophyta</taxon>
        <taxon>Spermatophyta</taxon>
        <taxon>Magnoliopsida</taxon>
        <taxon>eudicotyledons</taxon>
        <taxon>Gunneridae</taxon>
        <taxon>Pentapetalae</taxon>
        <taxon>asterids</taxon>
        <taxon>lamiids</taxon>
        <taxon>Solanales</taxon>
        <taxon>Solanaceae</taxon>
        <taxon>Solanoideae</taxon>
        <taxon>Datureae</taxon>
        <taxon>Datura</taxon>
    </lineage>
</organism>
<evidence type="ECO:0000313" key="2">
    <source>
        <dbReference type="Proteomes" id="UP000823775"/>
    </source>
</evidence>
<protein>
    <submittedName>
        <fullName evidence="1">Uncharacterized protein</fullName>
    </submittedName>
</protein>